<name>A0A433T1H9_ELYCH</name>
<protein>
    <submittedName>
        <fullName evidence="1">Uncharacterized protein</fullName>
    </submittedName>
</protein>
<dbReference type="EMBL" id="RQTK01000749">
    <property type="protein sequence ID" value="RUS75347.1"/>
    <property type="molecule type" value="Genomic_DNA"/>
</dbReference>
<comment type="caution">
    <text evidence="1">The sequence shown here is derived from an EMBL/GenBank/DDBJ whole genome shotgun (WGS) entry which is preliminary data.</text>
</comment>
<proteinExistence type="predicted"/>
<evidence type="ECO:0000313" key="1">
    <source>
        <dbReference type="EMBL" id="RUS75347.1"/>
    </source>
</evidence>
<gene>
    <name evidence="1" type="ORF">EGW08_016892</name>
</gene>
<dbReference type="Proteomes" id="UP000271974">
    <property type="component" value="Unassembled WGS sequence"/>
</dbReference>
<organism evidence="1 2">
    <name type="scientific">Elysia chlorotica</name>
    <name type="common">Eastern emerald elysia</name>
    <name type="synonym">Sea slug</name>
    <dbReference type="NCBI Taxonomy" id="188477"/>
    <lineage>
        <taxon>Eukaryota</taxon>
        <taxon>Metazoa</taxon>
        <taxon>Spiralia</taxon>
        <taxon>Lophotrochozoa</taxon>
        <taxon>Mollusca</taxon>
        <taxon>Gastropoda</taxon>
        <taxon>Heterobranchia</taxon>
        <taxon>Euthyneura</taxon>
        <taxon>Panpulmonata</taxon>
        <taxon>Sacoglossa</taxon>
        <taxon>Placobranchoidea</taxon>
        <taxon>Plakobranchidae</taxon>
        <taxon>Elysia</taxon>
    </lineage>
</organism>
<evidence type="ECO:0000313" key="2">
    <source>
        <dbReference type="Proteomes" id="UP000271974"/>
    </source>
</evidence>
<sequence length="199" mass="22014">MSQHFPYLAPDETGRNGALLVGVNSGRAVCRAIGPVHWSPWSDATTARLLPDCLLDGQTLIVGLIILTPVPTSRERNRQGSNLDLLRRKPMFYPRTTALPDTCGEGVCDTILSWGIIWLVADYDSLVELSDGADHQADIDVPGKQLLCMTRARPKLPLEKTIAPHVFYLTGRGNTGKANRTLDLWYRFTKLPSYPGQVM</sequence>
<keyword evidence="2" id="KW-1185">Reference proteome</keyword>
<accession>A0A433T1H9</accession>
<reference evidence="1 2" key="1">
    <citation type="submission" date="2019-01" db="EMBL/GenBank/DDBJ databases">
        <title>A draft genome assembly of the solar-powered sea slug Elysia chlorotica.</title>
        <authorList>
            <person name="Cai H."/>
            <person name="Li Q."/>
            <person name="Fang X."/>
            <person name="Li J."/>
            <person name="Curtis N.E."/>
            <person name="Altenburger A."/>
            <person name="Shibata T."/>
            <person name="Feng M."/>
            <person name="Maeda T."/>
            <person name="Schwartz J.A."/>
            <person name="Shigenobu S."/>
            <person name="Lundholm N."/>
            <person name="Nishiyama T."/>
            <person name="Yang H."/>
            <person name="Hasebe M."/>
            <person name="Li S."/>
            <person name="Pierce S.K."/>
            <person name="Wang J."/>
        </authorList>
    </citation>
    <scope>NUCLEOTIDE SEQUENCE [LARGE SCALE GENOMIC DNA]</scope>
    <source>
        <strain evidence="1">EC2010</strain>
        <tissue evidence="1">Whole organism of an adult</tissue>
    </source>
</reference>
<dbReference type="AlphaFoldDB" id="A0A433T1H9"/>